<evidence type="ECO:0000313" key="6">
    <source>
        <dbReference type="EMBL" id="KAJ8653029.1"/>
    </source>
</evidence>
<feature type="domain" description="CBS" evidence="5">
    <location>
        <begin position="364"/>
        <end position="423"/>
    </location>
</feature>
<dbReference type="Gene3D" id="3.10.580.10">
    <property type="entry name" value="CBS-domain"/>
    <property type="match status" value="1"/>
</dbReference>
<gene>
    <name evidence="6" type="ORF">O0I10_011329</name>
</gene>
<dbReference type="Proteomes" id="UP001234581">
    <property type="component" value="Unassembled WGS sequence"/>
</dbReference>
<protein>
    <submittedName>
        <fullName evidence="6">Cystathionine beta-synthase</fullName>
    </submittedName>
</protein>
<dbReference type="InterPro" id="IPR000644">
    <property type="entry name" value="CBS_dom"/>
</dbReference>
<keyword evidence="4" id="KW-0129">CBS domain</keyword>
<dbReference type="FunFam" id="3.40.50.1100:FF:000118">
    <property type="entry name" value="Related to CYS4-cystathionine beta-synthase"/>
    <property type="match status" value="1"/>
</dbReference>
<dbReference type="InterPro" id="IPR036052">
    <property type="entry name" value="TrpB-like_PALP_sf"/>
</dbReference>
<dbReference type="GeneID" id="83218730"/>
<comment type="similarity">
    <text evidence="2">Belongs to the cysteine synthase/cystathionine beta-synthase family.</text>
</comment>
<keyword evidence="3" id="KW-0663">Pyridoxal phosphate</keyword>
<dbReference type="GO" id="GO:0009069">
    <property type="term" value="P:serine family amino acid metabolic process"/>
    <property type="evidence" value="ECO:0007669"/>
    <property type="project" value="UniProtKB-ARBA"/>
</dbReference>
<dbReference type="GO" id="GO:0006534">
    <property type="term" value="P:cysteine metabolic process"/>
    <property type="evidence" value="ECO:0007669"/>
    <property type="project" value="UniProtKB-ARBA"/>
</dbReference>
<dbReference type="PANTHER" id="PTHR10314">
    <property type="entry name" value="CYSTATHIONINE BETA-SYNTHASE"/>
    <property type="match status" value="1"/>
</dbReference>
<comment type="cofactor">
    <cofactor evidence="1">
        <name>pyridoxal 5'-phosphate</name>
        <dbReference type="ChEBI" id="CHEBI:597326"/>
    </cofactor>
</comment>
<dbReference type="GO" id="GO:0044272">
    <property type="term" value="P:sulfur compound biosynthetic process"/>
    <property type="evidence" value="ECO:0007669"/>
    <property type="project" value="UniProtKB-ARBA"/>
</dbReference>
<evidence type="ECO:0000256" key="3">
    <source>
        <dbReference type="ARBA" id="ARBA00022898"/>
    </source>
</evidence>
<accession>A0AAD7XQK3</accession>
<reference evidence="6 7" key="1">
    <citation type="submission" date="2023-03" db="EMBL/GenBank/DDBJ databases">
        <title>Genome sequence of Lichtheimia ornata CBS 291.66.</title>
        <authorList>
            <person name="Mohabir J.T."/>
            <person name="Shea T.P."/>
            <person name="Kurbessoian T."/>
            <person name="Berby B."/>
            <person name="Fontaine J."/>
            <person name="Livny J."/>
            <person name="Gnirke A."/>
            <person name="Stajich J.E."/>
            <person name="Cuomo C.A."/>
        </authorList>
    </citation>
    <scope>NUCLEOTIDE SEQUENCE [LARGE SCALE GENOMIC DNA]</scope>
    <source>
        <strain evidence="6">CBS 291.66</strain>
    </source>
</reference>
<dbReference type="Pfam" id="PF00571">
    <property type="entry name" value="CBS"/>
    <property type="match status" value="2"/>
</dbReference>
<dbReference type="AlphaFoldDB" id="A0AAD7XQK3"/>
<evidence type="ECO:0000256" key="2">
    <source>
        <dbReference type="ARBA" id="ARBA00007103"/>
    </source>
</evidence>
<sequence length="493" mass="54488">MPLDPQPPPIADSITTHVGLTPMVRLSPHNQVQLLAKLELANPTGSHKDRVAHKIMKGIYEYMYEEEGTGCVKQGNIVDLGKVDTLIIPTSGNLGIAVAAAAAKTHRVIVVVPEKTSIDRIQMLKALGAEIMRSPTEARPDAPESAFSVASKLKEQLPNSRVIEETKLEGIYYDELAEEIMQQTQMRLDHLFVGVESGLMITQLATALKAKIPELQVFGVDPTDSVLAVGSIEHGRTDWKIEDLGSNFVPKSLDRSKVDGWFKISDKDAFSTARRLIRGDGIFCGPSSGAVVAAAIQHATTLSQHTTHEYRSVVILNDTAKNYGSTLLNDDWLLENNLADDVMTQELEFLSTDRYRAASVEDLQLPAAVTIPPTATVSYALDLMLEREFSQLPVIRTDNKKLVGYVSLTTLQERLDQGVIQPKTAVQDCMFTFKKATGTLKYQLITPDTSLADLAKFFEKNSFAMVTDVNRKWCLGVATKYDLLSFLHRRQFL</sequence>
<dbReference type="InterPro" id="IPR046342">
    <property type="entry name" value="CBS_dom_sf"/>
</dbReference>
<dbReference type="SUPFAM" id="SSF53686">
    <property type="entry name" value="Tryptophan synthase beta subunit-like PLP-dependent enzymes"/>
    <property type="match status" value="1"/>
</dbReference>
<dbReference type="RefSeq" id="XP_058337943.1">
    <property type="nucleotide sequence ID" value="XM_058491298.1"/>
</dbReference>
<evidence type="ECO:0000256" key="4">
    <source>
        <dbReference type="PROSITE-ProRule" id="PRU00703"/>
    </source>
</evidence>
<evidence type="ECO:0000313" key="7">
    <source>
        <dbReference type="Proteomes" id="UP001234581"/>
    </source>
</evidence>
<proteinExistence type="inferred from homology"/>
<dbReference type="InterPro" id="IPR001926">
    <property type="entry name" value="TrpB-like_PALP"/>
</dbReference>
<dbReference type="CDD" id="cd01561">
    <property type="entry name" value="CBS_like"/>
    <property type="match status" value="1"/>
</dbReference>
<dbReference type="Pfam" id="PF00291">
    <property type="entry name" value="PALP"/>
    <property type="match status" value="1"/>
</dbReference>
<dbReference type="SMART" id="SM00116">
    <property type="entry name" value="CBS"/>
    <property type="match status" value="2"/>
</dbReference>
<evidence type="ECO:0000259" key="5">
    <source>
        <dbReference type="PROSITE" id="PS51371"/>
    </source>
</evidence>
<dbReference type="SUPFAM" id="SSF54631">
    <property type="entry name" value="CBS-domain pair"/>
    <property type="match status" value="1"/>
</dbReference>
<dbReference type="Gene3D" id="3.40.50.1100">
    <property type="match status" value="2"/>
</dbReference>
<dbReference type="EMBL" id="JARTCD010000087">
    <property type="protein sequence ID" value="KAJ8653029.1"/>
    <property type="molecule type" value="Genomic_DNA"/>
</dbReference>
<dbReference type="InterPro" id="IPR050214">
    <property type="entry name" value="Cys_Synth/Cystath_Beta-Synth"/>
</dbReference>
<organism evidence="6 7">
    <name type="scientific">Lichtheimia ornata</name>
    <dbReference type="NCBI Taxonomy" id="688661"/>
    <lineage>
        <taxon>Eukaryota</taxon>
        <taxon>Fungi</taxon>
        <taxon>Fungi incertae sedis</taxon>
        <taxon>Mucoromycota</taxon>
        <taxon>Mucoromycotina</taxon>
        <taxon>Mucoromycetes</taxon>
        <taxon>Mucorales</taxon>
        <taxon>Lichtheimiaceae</taxon>
        <taxon>Lichtheimia</taxon>
    </lineage>
</organism>
<comment type="caution">
    <text evidence="6">The sequence shown here is derived from an EMBL/GenBank/DDBJ whole genome shotgun (WGS) entry which is preliminary data.</text>
</comment>
<dbReference type="PROSITE" id="PS51371">
    <property type="entry name" value="CBS"/>
    <property type="match status" value="1"/>
</dbReference>
<keyword evidence="7" id="KW-1185">Reference proteome</keyword>
<evidence type="ECO:0000256" key="1">
    <source>
        <dbReference type="ARBA" id="ARBA00001933"/>
    </source>
</evidence>
<name>A0AAD7XQK3_9FUNG</name>